<dbReference type="AlphaFoldDB" id="A0A544TAV3"/>
<dbReference type="Proteomes" id="UP000317316">
    <property type="component" value="Unassembled WGS sequence"/>
</dbReference>
<name>A0A544TAV3_9BACI</name>
<comment type="caution">
    <text evidence="2">The sequence shown here is derived from an EMBL/GenBank/DDBJ whole genome shotgun (WGS) entry which is preliminary data.</text>
</comment>
<gene>
    <name evidence="2" type="ORF">FG382_08900</name>
</gene>
<sequence>MTLGFLPMISMSLPFISYELMPTLFNAFLIGVVLSVYRRKDLVASGFTEKTVCVK</sequence>
<dbReference type="EMBL" id="VDGH01000004">
    <property type="protein sequence ID" value="TQR14559.1"/>
    <property type="molecule type" value="Genomic_DNA"/>
</dbReference>
<dbReference type="OrthoDB" id="2192428at2"/>
<evidence type="ECO:0000313" key="2">
    <source>
        <dbReference type="EMBL" id="TQR14559.1"/>
    </source>
</evidence>
<keyword evidence="1" id="KW-0472">Membrane</keyword>
<keyword evidence="1" id="KW-1133">Transmembrane helix</keyword>
<evidence type="ECO:0000313" key="3">
    <source>
        <dbReference type="Proteomes" id="UP000317316"/>
    </source>
</evidence>
<organism evidence="2 3">
    <name type="scientific">Psychrobacillus lasiicapitis</name>
    <dbReference type="NCBI Taxonomy" id="1636719"/>
    <lineage>
        <taxon>Bacteria</taxon>
        <taxon>Bacillati</taxon>
        <taxon>Bacillota</taxon>
        <taxon>Bacilli</taxon>
        <taxon>Bacillales</taxon>
        <taxon>Bacillaceae</taxon>
        <taxon>Psychrobacillus</taxon>
    </lineage>
</organism>
<keyword evidence="3" id="KW-1185">Reference proteome</keyword>
<accession>A0A544TAV3</accession>
<evidence type="ECO:0000256" key="1">
    <source>
        <dbReference type="SAM" id="Phobius"/>
    </source>
</evidence>
<proteinExistence type="predicted"/>
<protein>
    <submittedName>
        <fullName evidence="2">Uncharacterized protein</fullName>
    </submittedName>
</protein>
<keyword evidence="1" id="KW-0812">Transmembrane</keyword>
<feature type="transmembrane region" description="Helical" evidence="1">
    <location>
        <begin position="20"/>
        <end position="37"/>
    </location>
</feature>
<reference evidence="2 3" key="1">
    <citation type="submission" date="2019-05" db="EMBL/GenBank/DDBJ databases">
        <title>Psychrobacillus vulpis sp. nov., a new species isolated from feces of a red fox that inhabits in The Tablas de Daimiel Natural Park, Albacete, Spain.</title>
        <authorList>
            <person name="Rodriguez M."/>
            <person name="Reina J.C."/>
            <person name="Bejar V."/>
            <person name="Llamas I."/>
        </authorList>
    </citation>
    <scope>NUCLEOTIDE SEQUENCE [LARGE SCALE GENOMIC DNA]</scope>
    <source>
        <strain evidence="2 3">NEAU-3TGS17</strain>
    </source>
</reference>